<protein>
    <submittedName>
        <fullName evidence="8">Transmembrane protein 181-like</fullName>
    </submittedName>
</protein>
<dbReference type="KEGG" id="dci:103517063"/>
<dbReference type="PANTHER" id="PTHR31918">
    <property type="entry name" value="TRANSMEMBRANE PROTEIN 181"/>
    <property type="match status" value="1"/>
</dbReference>
<dbReference type="InterPro" id="IPR047843">
    <property type="entry name" value="WLS-like_TM"/>
</dbReference>
<dbReference type="PaxDb" id="121845-A0A1S3DEZ7"/>
<accession>A0A1S3DEZ7</accession>
<sequence>MSILLPMLLFYNNPTFPLIFLWNSWVPGMLDALFQITFISTLLLFWLCMYHGLRQNERRLMTFYIPKVVIVVGPLWFMAMLLASWQHWTQVEDPTFSYKSDTEDYHILTVTFSMFLGVYIISLVYLIVRAYSDLRSMPFFDARLKFLTLLMSIVLGLTSSLFVFNYGLSVLSFF</sequence>
<comment type="subcellular location">
    <subcellularLocation>
        <location evidence="1">Membrane</location>
        <topology evidence="1">Multi-pass membrane protein</topology>
    </subcellularLocation>
</comment>
<dbReference type="PANTHER" id="PTHR31918:SF1">
    <property type="entry name" value="TRANSMEMBRANE PROTEIN 181"/>
    <property type="match status" value="1"/>
</dbReference>
<dbReference type="Pfam" id="PF06664">
    <property type="entry name" value="WLS-like_TM"/>
    <property type="match status" value="1"/>
</dbReference>
<keyword evidence="3 5" id="KW-1133">Transmembrane helix</keyword>
<evidence type="ECO:0000256" key="4">
    <source>
        <dbReference type="ARBA" id="ARBA00023136"/>
    </source>
</evidence>
<keyword evidence="4 5" id="KW-0472">Membrane</keyword>
<evidence type="ECO:0000256" key="5">
    <source>
        <dbReference type="SAM" id="Phobius"/>
    </source>
</evidence>
<evidence type="ECO:0000256" key="3">
    <source>
        <dbReference type="ARBA" id="ARBA00022989"/>
    </source>
</evidence>
<feature type="transmembrane region" description="Helical" evidence="5">
    <location>
        <begin position="65"/>
        <end position="85"/>
    </location>
</feature>
<dbReference type="GeneID" id="103517063"/>
<dbReference type="RefSeq" id="XP_008480295.3">
    <property type="nucleotide sequence ID" value="XM_008482073.3"/>
</dbReference>
<dbReference type="Proteomes" id="UP000079169">
    <property type="component" value="Unplaced"/>
</dbReference>
<evidence type="ECO:0000313" key="7">
    <source>
        <dbReference type="Proteomes" id="UP000079169"/>
    </source>
</evidence>
<dbReference type="GO" id="GO:0016020">
    <property type="term" value="C:membrane"/>
    <property type="evidence" value="ECO:0007669"/>
    <property type="project" value="UniProtKB-SubCell"/>
</dbReference>
<feature type="domain" description="Wntless-like transmembrane" evidence="6">
    <location>
        <begin position="1"/>
        <end position="164"/>
    </location>
</feature>
<dbReference type="InterPro" id="IPR040416">
    <property type="entry name" value="TMEM181"/>
</dbReference>
<reference evidence="8" key="1">
    <citation type="submission" date="2025-08" db="UniProtKB">
        <authorList>
            <consortium name="RefSeq"/>
        </authorList>
    </citation>
    <scope>IDENTIFICATION</scope>
</reference>
<feature type="transmembrane region" description="Helical" evidence="5">
    <location>
        <begin position="33"/>
        <end position="53"/>
    </location>
</feature>
<keyword evidence="7" id="KW-1185">Reference proteome</keyword>
<dbReference type="STRING" id="121845.A0A1S3DEZ7"/>
<gene>
    <name evidence="8" type="primary">LOC103517063</name>
</gene>
<feature type="transmembrane region" description="Helical" evidence="5">
    <location>
        <begin position="105"/>
        <end position="128"/>
    </location>
</feature>
<proteinExistence type="predicted"/>
<evidence type="ECO:0000259" key="6">
    <source>
        <dbReference type="Pfam" id="PF06664"/>
    </source>
</evidence>
<evidence type="ECO:0000313" key="8">
    <source>
        <dbReference type="RefSeq" id="XP_008480295.3"/>
    </source>
</evidence>
<feature type="transmembrane region" description="Helical" evidence="5">
    <location>
        <begin position="149"/>
        <end position="168"/>
    </location>
</feature>
<organism evidence="7 8">
    <name type="scientific">Diaphorina citri</name>
    <name type="common">Asian citrus psyllid</name>
    <dbReference type="NCBI Taxonomy" id="121845"/>
    <lineage>
        <taxon>Eukaryota</taxon>
        <taxon>Metazoa</taxon>
        <taxon>Ecdysozoa</taxon>
        <taxon>Arthropoda</taxon>
        <taxon>Hexapoda</taxon>
        <taxon>Insecta</taxon>
        <taxon>Pterygota</taxon>
        <taxon>Neoptera</taxon>
        <taxon>Paraneoptera</taxon>
        <taxon>Hemiptera</taxon>
        <taxon>Sternorrhyncha</taxon>
        <taxon>Psylloidea</taxon>
        <taxon>Psyllidae</taxon>
        <taxon>Diaphorininae</taxon>
        <taxon>Diaphorina</taxon>
    </lineage>
</organism>
<dbReference type="AlphaFoldDB" id="A0A1S3DEZ7"/>
<evidence type="ECO:0000256" key="2">
    <source>
        <dbReference type="ARBA" id="ARBA00022692"/>
    </source>
</evidence>
<name>A0A1S3DEZ7_DIACI</name>
<dbReference type="GO" id="GO:0015643">
    <property type="term" value="F:toxic substance binding"/>
    <property type="evidence" value="ECO:0007669"/>
    <property type="project" value="InterPro"/>
</dbReference>
<keyword evidence="2 5" id="KW-0812">Transmembrane</keyword>
<evidence type="ECO:0000256" key="1">
    <source>
        <dbReference type="ARBA" id="ARBA00004141"/>
    </source>
</evidence>